<dbReference type="Pfam" id="PF13602">
    <property type="entry name" value="ADH_zinc_N_2"/>
    <property type="match status" value="1"/>
</dbReference>
<dbReference type="InterPro" id="IPR032821">
    <property type="entry name" value="PKS_assoc"/>
</dbReference>
<keyword evidence="3" id="KW-0808">Transferase</keyword>
<dbReference type="CDD" id="cd05195">
    <property type="entry name" value="enoyl_red"/>
    <property type="match status" value="1"/>
</dbReference>
<dbReference type="Pfam" id="PF02801">
    <property type="entry name" value="Ketoacyl-synt_C"/>
    <property type="match status" value="1"/>
</dbReference>
<dbReference type="InterPro" id="IPR016035">
    <property type="entry name" value="Acyl_Trfase/lysoPLipase"/>
</dbReference>
<dbReference type="InterPro" id="IPR020807">
    <property type="entry name" value="PKS_DH"/>
</dbReference>
<dbReference type="GO" id="GO:0004315">
    <property type="term" value="F:3-oxoacyl-[acyl-carrier-protein] synthase activity"/>
    <property type="evidence" value="ECO:0007669"/>
    <property type="project" value="InterPro"/>
</dbReference>
<keyword evidence="5" id="KW-0560">Oxidoreductase</keyword>
<dbReference type="Pfam" id="PF14765">
    <property type="entry name" value="PS-DH"/>
    <property type="match status" value="1"/>
</dbReference>
<dbReference type="PANTHER" id="PTHR43775:SF50">
    <property type="entry name" value="HIGHLY REDUCING POLYKETIDE SYNTHASE SRDA"/>
    <property type="match status" value="1"/>
</dbReference>
<dbReference type="InterPro" id="IPR036291">
    <property type="entry name" value="NAD(P)-bd_dom_sf"/>
</dbReference>
<gene>
    <name evidence="12" type="ORF">E0Z10_g6602</name>
</gene>
<dbReference type="InterPro" id="IPR020806">
    <property type="entry name" value="PKS_PP-bd"/>
</dbReference>
<evidence type="ECO:0000256" key="2">
    <source>
        <dbReference type="ARBA" id="ARBA00022553"/>
    </source>
</evidence>
<dbReference type="CDD" id="cd00833">
    <property type="entry name" value="PKS"/>
    <property type="match status" value="1"/>
</dbReference>
<keyword evidence="7" id="KW-0012">Acyltransferase</keyword>
<feature type="domain" description="Ketosynthase family 3 (KS3)" evidence="10">
    <location>
        <begin position="48"/>
        <end position="470"/>
    </location>
</feature>
<dbReference type="Gene3D" id="3.40.50.720">
    <property type="entry name" value="NAD(P)-binding Rossmann-like Domain"/>
    <property type="match status" value="2"/>
</dbReference>
<sequence length="2464" mass="267460">MATVLSPLAQLPDPLLRRDEKAGFTIFEVPYVNGSRESVSSSSTTFVEKEVCIVGMACRLPGGISSPSDLWDFLHKRKSAQCTVPADRYNIDGFYHKDGSRAGVMNVDGGYFLKEDVRQFDNSFFGINNLEASYMDPQQRKLLEVVFECFEDAGVTLDDMSGTNTAVYVGNFTVDYQSMQSRDPDYLHRYAATGGGTSIMSNRISHVFNLQGPSLTLDTACSSSIYALHHAVNAIKNGDCDGAIVAGANLITSPEQHLGTAKGGFLSPTSACHTFDTSADGYARAEGVNAIYIRRLSSAITEKNTIHAVIRGTAINSNGKTPGITLPSATMQEVVVRRAYKNAGLEFIDTDYIECHGTGTAVGDPIEVDALASCFTARPGEALKIGSVKTNLGHSEAASGLTSILKVALAFQHGLIPPTYGVKNLNPKLKLESRNMKVLNDSEPWPRSLQRASINSFGYGGANGHVILESLDSYLNEAPPQATTTPNGHGVNGNIHLINGDGSSRTLVLPFSASSAKSLDARREQICDLVQGPKAAEKGGLESLALALGKRGDLRLRGFVLATEKPKPSLIEAAESDKVPSGVQPLPLAFVFTGQGAQYAGMAKELLESNPAFLASIRELDGILEALPLQYAPDWTLEQAILDPPATSKVNDVTRSQPLCTAIQIALVQLLRSWGISPTATIGHSSGEIAAAYATGLLTESQAMLAAYFRGFVVGQMRTKGAMLAAGVSAADANDLIKDLGLSQVRVACVNAPDSVTLSGSTQSIQALKAELEKQNKFARGLQTGGRAYHSHMMVEVGNLYEELVAPYFRSSKNRSEDNDASELTCKMYSTVGHSPESLHVEVVNSLTDMPSYFRQNLEQPVQFSAVLTKMITSEKFHLVEIGPHSALKGPVQQIRSVAKREKDSILYSPTLVRKEDADLCLKKLAGILFAHGHNIDWEAVNNLTYSSIGHQRPVDLPPYPWDYSKELPWHEPRASVDIRNRKHIRHELLGTHTAAGNGIDWSWRNIVQLSEMPWLKDHKLDQQVVLPGSAYMAMAIEALTQVLDLKDKLVTAGQAMTFEGKGINISAPFAVPDDNDAQAEHTELHTTMCRRKISTANSSTDWFEFSVSSWISGHTTLHCTGSIRVTESVPGTTTGTKQRGVVISGEGYEAWSMGRWYEKSREEGLNFGPHFRSLTSLHTDGNRVCADAIATAQLQPPSTESAGTYYAVHPITLDACFQAAIMGGTAGNISTLRAFVPVFMAECRVDVPARNTQEGSGEDCKIHTHVEKTGFSTRKVDCTLRLPDGTPAIDVKGLRMTLYTGKAPAQQPAGGSLNSLFLQRHPCLSIVWKPDISRLAVDDPEAEAAVRKYISEFTAGQSVDMQDSERLLSLGALLDLAGHGNPRMRVLEIGQGCQCISQQCLPVLGKDTAFPRCRAWLQGHLSEEDETKVVIDEADEQNPQPFDVILVHHLSTAQKVWSLAPEHITSLVSDQGIFISRKTTEAITSLKSAGFLTLEIPGDMLLAVRDHKTSSAVEGKEVVILKPNKSSSTIEFFASSLETYLQQKAGASTARTVTLSELDETKLSDKIVCVSLLEMEAEFLATIKPEDMDRLRSVTDVVTSLVWLIGANMLSAPKPDLTLSSGLSRALMLEQPSLLFTVSDIGAADLTNPDVVQSTCENVLRALVTGRHATTDTEFVQLGPLLHVSRFYPDLEVNSLFRQRLTQEDEPMKTGLLGEIGPARLSIGQVGMTDTMHFQQISEAGEGTEAKQPPAGFVDVDLKAISLNAKDIYTMSGRVETKTATTALDFAGVVSAVGPDVTHLKAGDRVAGLAPNYFGTTERVPVAAVHKMLPGESFTVLPTLLTVYSTALFALRDRARLRAGESVLIHAGAGAFGLAAIAMARHMELTVYTTVGSPSKRQYLIDEMGVPEAHIFNSRDASFVDGIQAVTKGRGVDVVINSLVGDLMHASWSCIAPFGRFVEIGKRELVDAGKLDMHIFLKNATFTAFDLSEFFYAEDPYYQNIFYGLIAEVMVLYREGKITPPPIATFDIADIAQAYRYFNNKDRIGKVVVSMENPLSRVPVAPAQYKTVFDPQKAYLLIGCLGGLGRSLSRWMMSRGARKFVFTGRSGCDKPVAKQLVSRLRNGGATVSVVRGDVLDFDHIREAVAACKALGPIGGVVQAAMGLWEGLFTTMPNSAWHTAIQPKWKGTWNIHNALEGHDAALDFFLLTSSLSGSCGTATESNYCAANNFLDAFAHWRRAQGKPAVSLGLGMISEVGYLHENPDIEALLLRKGIQPLNEDELLQVIDFGLTPPAQYHAHILTGLEAHAIRRLMEKGFDVNNGIMEDPRTSLLAASLLAEQESKDGANQAAGISQLAAAAEWVRDVPPAAQAMFSAEVSAPSMLEAIQRLAKKRFSNLILMPADQVDEHQPLPSFGVDSMLAAEFRTWFWNTFKVDVPYLDIVSPQKSLTHLAEHVQEKLVASWKE</sequence>
<dbReference type="Gene3D" id="3.10.129.110">
    <property type="entry name" value="Polyketide synthase dehydratase"/>
    <property type="match status" value="1"/>
</dbReference>
<name>A0A4Z0YSW8_9PEZI</name>
<dbReference type="Gene3D" id="3.90.180.10">
    <property type="entry name" value="Medium-chain alcohol dehydrogenases, catalytic domain"/>
    <property type="match status" value="1"/>
</dbReference>
<dbReference type="PANTHER" id="PTHR43775">
    <property type="entry name" value="FATTY ACID SYNTHASE"/>
    <property type="match status" value="1"/>
</dbReference>
<evidence type="ECO:0000256" key="5">
    <source>
        <dbReference type="ARBA" id="ARBA00023002"/>
    </source>
</evidence>
<evidence type="ECO:0000259" key="11">
    <source>
        <dbReference type="PROSITE" id="PS52019"/>
    </source>
</evidence>
<dbReference type="InterPro" id="IPR016039">
    <property type="entry name" value="Thiolase-like"/>
</dbReference>
<keyword evidence="13" id="KW-1185">Reference proteome</keyword>
<dbReference type="GO" id="GO:0016491">
    <property type="term" value="F:oxidoreductase activity"/>
    <property type="evidence" value="ECO:0007669"/>
    <property type="project" value="UniProtKB-KW"/>
</dbReference>
<dbReference type="InterPro" id="IPR013154">
    <property type="entry name" value="ADH-like_N"/>
</dbReference>
<dbReference type="GO" id="GO:0004312">
    <property type="term" value="F:fatty acid synthase activity"/>
    <property type="evidence" value="ECO:0007669"/>
    <property type="project" value="TreeGrafter"/>
</dbReference>
<comment type="caution">
    <text evidence="12">The sequence shown here is derived from an EMBL/GenBank/DDBJ whole genome shotgun (WGS) entry which is preliminary data.</text>
</comment>
<keyword evidence="6" id="KW-0511">Multifunctional enzyme</keyword>
<evidence type="ECO:0000256" key="7">
    <source>
        <dbReference type="ARBA" id="ARBA00023315"/>
    </source>
</evidence>
<evidence type="ECO:0000313" key="13">
    <source>
        <dbReference type="Proteomes" id="UP000297716"/>
    </source>
</evidence>
<reference evidence="12 13" key="1">
    <citation type="submission" date="2019-03" db="EMBL/GenBank/DDBJ databases">
        <title>Draft genome sequence of Xylaria hypoxylon DSM 108379, a ubiquitous saprotrophic-parasitic fungi on hardwood.</title>
        <authorList>
            <person name="Buettner E."/>
            <person name="Leonhardt S."/>
            <person name="Gebauer A.M."/>
            <person name="Liers C."/>
            <person name="Hofrichter M."/>
            <person name="Kellner H."/>
        </authorList>
    </citation>
    <scope>NUCLEOTIDE SEQUENCE [LARGE SCALE GENOMIC DNA]</scope>
    <source>
        <strain evidence="12 13">DSM 108379</strain>
    </source>
</reference>
<dbReference type="SUPFAM" id="SSF53901">
    <property type="entry name" value="Thiolase-like"/>
    <property type="match status" value="1"/>
</dbReference>
<dbReference type="InterPro" id="IPR014043">
    <property type="entry name" value="Acyl_transferase_dom"/>
</dbReference>
<feature type="region of interest" description="C-terminal hotdog fold" evidence="8">
    <location>
        <begin position="1149"/>
        <end position="1306"/>
    </location>
</feature>
<dbReference type="InterPro" id="IPR049551">
    <property type="entry name" value="PKS_DH_C"/>
</dbReference>
<evidence type="ECO:0000259" key="10">
    <source>
        <dbReference type="PROSITE" id="PS52004"/>
    </source>
</evidence>
<feature type="active site" description="Proton acceptor; for dehydratase activity" evidence="8">
    <location>
        <position position="1019"/>
    </location>
</feature>
<dbReference type="Pfam" id="PF21089">
    <property type="entry name" value="PKS_DH_N"/>
    <property type="match status" value="1"/>
</dbReference>
<dbReference type="GO" id="GO:0031177">
    <property type="term" value="F:phosphopantetheine binding"/>
    <property type="evidence" value="ECO:0007669"/>
    <property type="project" value="InterPro"/>
</dbReference>
<dbReference type="Gene3D" id="3.40.366.10">
    <property type="entry name" value="Malonyl-Coenzyme A Acyl Carrier Protein, domain 2"/>
    <property type="match status" value="1"/>
</dbReference>
<dbReference type="Pfam" id="PF23114">
    <property type="entry name" value="NAD-bd_HRPKS_sdrA"/>
    <property type="match status" value="1"/>
</dbReference>
<dbReference type="InterPro" id="IPR036736">
    <property type="entry name" value="ACP-like_sf"/>
</dbReference>
<dbReference type="SMART" id="SM00825">
    <property type="entry name" value="PKS_KS"/>
    <property type="match status" value="1"/>
</dbReference>
<protein>
    <submittedName>
        <fullName evidence="12">Uncharacterized protein</fullName>
    </submittedName>
</protein>
<dbReference type="Pfam" id="PF00109">
    <property type="entry name" value="ketoacyl-synt"/>
    <property type="match status" value="1"/>
</dbReference>
<dbReference type="Gene3D" id="3.40.47.10">
    <property type="match status" value="1"/>
</dbReference>
<dbReference type="GO" id="GO:0044550">
    <property type="term" value="P:secondary metabolite biosynthetic process"/>
    <property type="evidence" value="ECO:0007669"/>
    <property type="project" value="TreeGrafter"/>
</dbReference>
<dbReference type="EMBL" id="SKBN01000139">
    <property type="protein sequence ID" value="TGJ82170.1"/>
    <property type="molecule type" value="Genomic_DNA"/>
</dbReference>
<dbReference type="InterPro" id="IPR018201">
    <property type="entry name" value="Ketoacyl_synth_AS"/>
</dbReference>
<dbReference type="InterPro" id="IPR001227">
    <property type="entry name" value="Ac_transferase_dom_sf"/>
</dbReference>
<dbReference type="SUPFAM" id="SSF51735">
    <property type="entry name" value="NAD(P)-binding Rossmann-fold domains"/>
    <property type="match status" value="2"/>
</dbReference>
<evidence type="ECO:0000313" key="12">
    <source>
        <dbReference type="EMBL" id="TGJ82170.1"/>
    </source>
</evidence>
<dbReference type="InterPro" id="IPR049552">
    <property type="entry name" value="PKS_DH_N"/>
</dbReference>
<dbReference type="SMART" id="SM00829">
    <property type="entry name" value="PKS_ER"/>
    <property type="match status" value="1"/>
</dbReference>
<dbReference type="InterPro" id="IPR050091">
    <property type="entry name" value="PKS_NRPS_Biosynth_Enz"/>
</dbReference>
<dbReference type="InterPro" id="IPR014031">
    <property type="entry name" value="Ketoacyl_synth_C"/>
</dbReference>
<accession>A0A4Z0YSW8</accession>
<dbReference type="SUPFAM" id="SSF50129">
    <property type="entry name" value="GroES-like"/>
    <property type="match status" value="1"/>
</dbReference>
<dbReference type="FunFam" id="3.40.50.720:FF:000209">
    <property type="entry name" value="Polyketide synthase Pks12"/>
    <property type="match status" value="1"/>
</dbReference>
<feature type="region of interest" description="N-terminal hotdog fold" evidence="8">
    <location>
        <begin position="987"/>
        <end position="1131"/>
    </location>
</feature>
<proteinExistence type="predicted"/>
<feature type="domain" description="Carrier" evidence="9">
    <location>
        <begin position="2380"/>
        <end position="2458"/>
    </location>
</feature>
<dbReference type="InterPro" id="IPR049900">
    <property type="entry name" value="PKS_mFAS_DH"/>
</dbReference>
<dbReference type="SUPFAM" id="SSF47336">
    <property type="entry name" value="ACP-like"/>
    <property type="match status" value="1"/>
</dbReference>
<dbReference type="Pfam" id="PF08659">
    <property type="entry name" value="KR"/>
    <property type="match status" value="1"/>
</dbReference>
<dbReference type="SUPFAM" id="SSF52151">
    <property type="entry name" value="FabD/lysophospholipase-like"/>
    <property type="match status" value="1"/>
</dbReference>
<dbReference type="InterPro" id="IPR042104">
    <property type="entry name" value="PKS_dehydratase_sf"/>
</dbReference>
<dbReference type="InterPro" id="IPR020843">
    <property type="entry name" value="ER"/>
</dbReference>
<dbReference type="PROSITE" id="PS52019">
    <property type="entry name" value="PKS_MFAS_DH"/>
    <property type="match status" value="1"/>
</dbReference>
<dbReference type="SUPFAM" id="SSF55048">
    <property type="entry name" value="Probable ACP-binding domain of malonyl-CoA ACP transacylase"/>
    <property type="match status" value="1"/>
</dbReference>
<evidence type="ECO:0000256" key="1">
    <source>
        <dbReference type="ARBA" id="ARBA00022450"/>
    </source>
</evidence>
<evidence type="ECO:0000259" key="9">
    <source>
        <dbReference type="PROSITE" id="PS50075"/>
    </source>
</evidence>
<dbReference type="Proteomes" id="UP000297716">
    <property type="component" value="Unassembled WGS sequence"/>
</dbReference>
<dbReference type="PROSITE" id="PS52004">
    <property type="entry name" value="KS3_2"/>
    <property type="match status" value="1"/>
</dbReference>
<dbReference type="SMART" id="SM00823">
    <property type="entry name" value="PKS_PP"/>
    <property type="match status" value="1"/>
</dbReference>
<feature type="domain" description="PKS/mFAS DH" evidence="11">
    <location>
        <begin position="987"/>
        <end position="1306"/>
    </location>
</feature>
<dbReference type="SMART" id="SM00822">
    <property type="entry name" value="PKS_KR"/>
    <property type="match status" value="1"/>
</dbReference>
<dbReference type="InterPro" id="IPR009081">
    <property type="entry name" value="PP-bd_ACP"/>
</dbReference>
<keyword evidence="2" id="KW-0597">Phosphoprotein</keyword>
<dbReference type="GO" id="GO:0032259">
    <property type="term" value="P:methylation"/>
    <property type="evidence" value="ECO:0007669"/>
    <property type="project" value="UniProtKB-KW"/>
</dbReference>
<dbReference type="PROSITE" id="PS00606">
    <property type="entry name" value="KS3_1"/>
    <property type="match status" value="1"/>
</dbReference>
<feature type="active site" description="Proton donor; for dehydratase activity" evidence="8">
    <location>
        <position position="1215"/>
    </location>
</feature>
<dbReference type="CDD" id="cd05274">
    <property type="entry name" value="KR_FAS_SDR_x"/>
    <property type="match status" value="1"/>
</dbReference>
<dbReference type="GO" id="GO:0006633">
    <property type="term" value="P:fatty acid biosynthetic process"/>
    <property type="evidence" value="ECO:0007669"/>
    <property type="project" value="InterPro"/>
</dbReference>
<dbReference type="SMART" id="SM00827">
    <property type="entry name" value="PKS_AT"/>
    <property type="match status" value="1"/>
</dbReference>
<dbReference type="Pfam" id="PF08240">
    <property type="entry name" value="ADH_N"/>
    <property type="match status" value="1"/>
</dbReference>
<dbReference type="GO" id="GO:1901336">
    <property type="term" value="P:lactone biosynthetic process"/>
    <property type="evidence" value="ECO:0007669"/>
    <property type="project" value="UniProtKB-ARBA"/>
</dbReference>
<dbReference type="InterPro" id="IPR056501">
    <property type="entry name" value="NAD-bd_HRPKS_sdrA"/>
</dbReference>
<dbReference type="InterPro" id="IPR016036">
    <property type="entry name" value="Malonyl_transacylase_ACP-bd"/>
</dbReference>
<dbReference type="InterPro" id="IPR011032">
    <property type="entry name" value="GroES-like_sf"/>
</dbReference>
<dbReference type="InterPro" id="IPR013968">
    <property type="entry name" value="PKS_KR"/>
</dbReference>
<evidence type="ECO:0000256" key="6">
    <source>
        <dbReference type="ARBA" id="ARBA00023268"/>
    </source>
</evidence>
<keyword evidence="1" id="KW-0596">Phosphopantetheine</keyword>
<evidence type="ECO:0000256" key="8">
    <source>
        <dbReference type="PROSITE-ProRule" id="PRU01363"/>
    </source>
</evidence>
<dbReference type="PROSITE" id="PS50075">
    <property type="entry name" value="CARRIER"/>
    <property type="match status" value="1"/>
</dbReference>
<dbReference type="OrthoDB" id="329835at2759"/>
<dbReference type="SMART" id="SM00826">
    <property type="entry name" value="PKS_DH"/>
    <property type="match status" value="1"/>
</dbReference>
<dbReference type="STRING" id="37992.A0A4Z0YSW8"/>
<evidence type="ECO:0000256" key="3">
    <source>
        <dbReference type="ARBA" id="ARBA00022679"/>
    </source>
</evidence>
<dbReference type="InterPro" id="IPR014030">
    <property type="entry name" value="Ketoacyl_synth_N"/>
</dbReference>
<dbReference type="InterPro" id="IPR057326">
    <property type="entry name" value="KR_dom"/>
</dbReference>
<evidence type="ECO:0000256" key="4">
    <source>
        <dbReference type="ARBA" id="ARBA00022857"/>
    </source>
</evidence>
<dbReference type="InterPro" id="IPR020841">
    <property type="entry name" value="PKS_Beta-ketoAc_synthase_dom"/>
</dbReference>
<organism evidence="12 13">
    <name type="scientific">Xylaria hypoxylon</name>
    <dbReference type="NCBI Taxonomy" id="37992"/>
    <lineage>
        <taxon>Eukaryota</taxon>
        <taxon>Fungi</taxon>
        <taxon>Dikarya</taxon>
        <taxon>Ascomycota</taxon>
        <taxon>Pezizomycotina</taxon>
        <taxon>Sordariomycetes</taxon>
        <taxon>Xylariomycetidae</taxon>
        <taxon>Xylariales</taxon>
        <taxon>Xylariaceae</taxon>
        <taxon>Xylaria</taxon>
    </lineage>
</organism>
<dbReference type="GO" id="GO:0008168">
    <property type="term" value="F:methyltransferase activity"/>
    <property type="evidence" value="ECO:0007669"/>
    <property type="project" value="UniProtKB-KW"/>
</dbReference>
<keyword evidence="4" id="KW-0521">NADP</keyword>
<dbReference type="Pfam" id="PF00698">
    <property type="entry name" value="Acyl_transf_1"/>
    <property type="match status" value="1"/>
</dbReference>
<dbReference type="Pfam" id="PF16197">
    <property type="entry name" value="KAsynt_C_assoc"/>
    <property type="match status" value="1"/>
</dbReference>